<dbReference type="AlphaFoldDB" id="A0A223KU30"/>
<proteinExistence type="predicted"/>
<accession>A0A223KU30</accession>
<reference evidence="1 2" key="1">
    <citation type="submission" date="2016-12" db="EMBL/GenBank/DDBJ databases">
        <title>The whole genome sequencing and assembly of Bacillus cohnii DSM 6307T strain.</title>
        <authorList>
            <person name="Lee Y.-J."/>
            <person name="Yi H."/>
            <person name="Bahn Y.-S."/>
            <person name="Kim J.F."/>
            <person name="Lee D.-W."/>
        </authorList>
    </citation>
    <scope>NUCLEOTIDE SEQUENCE [LARGE SCALE GENOMIC DNA]</scope>
    <source>
        <strain evidence="1 2">DSM 6307</strain>
    </source>
</reference>
<dbReference type="Proteomes" id="UP000215224">
    <property type="component" value="Chromosome"/>
</dbReference>
<evidence type="ECO:0000313" key="2">
    <source>
        <dbReference type="Proteomes" id="UP000215224"/>
    </source>
</evidence>
<dbReference type="EMBL" id="CP018866">
    <property type="protein sequence ID" value="AST92989.1"/>
    <property type="molecule type" value="Genomic_DNA"/>
</dbReference>
<organism evidence="1 2">
    <name type="scientific">Sutcliffiella cohnii</name>
    <dbReference type="NCBI Taxonomy" id="33932"/>
    <lineage>
        <taxon>Bacteria</taxon>
        <taxon>Bacillati</taxon>
        <taxon>Bacillota</taxon>
        <taxon>Bacilli</taxon>
        <taxon>Bacillales</taxon>
        <taxon>Bacillaceae</taxon>
        <taxon>Sutcliffiella</taxon>
    </lineage>
</organism>
<keyword evidence="2" id="KW-1185">Reference proteome</keyword>
<dbReference type="STRING" id="1314751.GCA_001591425_00827"/>
<name>A0A223KU30_9BACI</name>
<sequence>MIEGKGLGNKKINRVNISLTNKYNGKLNKLATSCGLKPTTLACLLVERFLDNPALVEELQNEYGVHLAYRVIPVKHFNSKDVSYILNGERDVF</sequence>
<dbReference type="KEGG" id="bcoh:BC6307_17840"/>
<gene>
    <name evidence="1" type="ORF">BC6307_17840</name>
</gene>
<dbReference type="RefSeq" id="WP_066412479.1">
    <property type="nucleotide sequence ID" value="NZ_CP018866.1"/>
</dbReference>
<evidence type="ECO:0000313" key="1">
    <source>
        <dbReference type="EMBL" id="AST92989.1"/>
    </source>
</evidence>
<protein>
    <submittedName>
        <fullName evidence="1">Uncharacterized protein</fullName>
    </submittedName>
</protein>